<dbReference type="GeneID" id="16194403"/>
<protein>
    <submittedName>
        <fullName evidence="1">Uncharacterized protein</fullName>
    </submittedName>
</protein>
<keyword evidence="2" id="KW-1185">Reference proteome</keyword>
<dbReference type="KEGG" id="vg:16194403"/>
<dbReference type="Proteomes" id="UP000202022">
    <property type="component" value="Segment"/>
</dbReference>
<name>R4TG00_9CAUD</name>
<organism evidence="1 2">
    <name type="scientific">Halorubrum tailed virus 4</name>
    <dbReference type="NCBI Taxonomy" id="1273752"/>
    <lineage>
        <taxon>Viruses</taxon>
        <taxon>Duplodnaviria</taxon>
        <taxon>Heunggongvirae</taxon>
        <taxon>Uroviricota</taxon>
        <taxon>Caudoviricetes</taxon>
        <taxon>Kirjokansivirales</taxon>
        <taxon>Haloferuviridae</taxon>
        <taxon>Saldibavirus</taxon>
        <taxon>Saldibavirus natrii</taxon>
        <taxon>Saldibavirus HRTV4</taxon>
    </lineage>
</organism>
<gene>
    <name evidence="1" type="primary">59</name>
    <name evidence="1" type="ORF">HRTV4_59</name>
</gene>
<dbReference type="EMBL" id="KC292023">
    <property type="protein sequence ID" value="AGM11151.1"/>
    <property type="molecule type" value="Genomic_DNA"/>
</dbReference>
<evidence type="ECO:0000313" key="1">
    <source>
        <dbReference type="EMBL" id="AGM11151.1"/>
    </source>
</evidence>
<proteinExistence type="predicted"/>
<dbReference type="RefSeq" id="YP_008059548.1">
    <property type="nucleotide sequence ID" value="NC_021329.1"/>
</dbReference>
<evidence type="ECO:0000313" key="2">
    <source>
        <dbReference type="Proteomes" id="UP000202022"/>
    </source>
</evidence>
<accession>R4TG00</accession>
<reference evidence="1 2" key="1">
    <citation type="submission" date="2012-12" db="EMBL/GenBank/DDBJ databases">
        <authorList>
            <person name="Sencilo A."/>
            <person name="Jacobs-Sera D."/>
            <person name="Russell D.A."/>
            <person name="Ko C."/>
            <person name="Atanasova N."/>
            <person name="Osterlund E."/>
            <person name="Oksanen H.M."/>
            <person name="Bamford D.H."/>
            <person name="Hatfull G.F."/>
            <person name="Roine E."/>
            <person name="Hendrix R.W."/>
        </authorList>
    </citation>
    <scope>NUCLEOTIDE SEQUENCE [LARGE SCALE GENOMIC DNA]</scope>
</reference>
<sequence>MTKPVHQSDIATDVPIDSTGEVFETTVKLSKLVSVNIDATAEADYALDVSPNKDIYFNAEAEYLSSTMDTTDVRDTFDVTDRYLRIRVTSAATAGATATIAVQGVR</sequence>